<dbReference type="GO" id="GO:0098609">
    <property type="term" value="P:cell-cell adhesion"/>
    <property type="evidence" value="ECO:0007669"/>
    <property type="project" value="TreeGrafter"/>
</dbReference>
<comment type="subcellular location">
    <subcellularLocation>
        <location evidence="1">Membrane</location>
        <topology evidence="1">Single-pass type I membrane protein</topology>
    </subcellularLocation>
</comment>
<dbReference type="PANTHER" id="PTHR11640:SF31">
    <property type="entry name" value="IRREGULAR CHIASM C-ROUGHEST PROTEIN-RELATED"/>
    <property type="match status" value="1"/>
</dbReference>
<dbReference type="SUPFAM" id="SSF48726">
    <property type="entry name" value="Immunoglobulin"/>
    <property type="match status" value="4"/>
</dbReference>
<keyword evidence="3" id="KW-1015">Disulfide bond</keyword>
<dbReference type="InterPro" id="IPR013783">
    <property type="entry name" value="Ig-like_fold"/>
</dbReference>
<dbReference type="Proteomes" id="UP000507470">
    <property type="component" value="Unassembled WGS sequence"/>
</dbReference>
<feature type="domain" description="Ig-like" evidence="7">
    <location>
        <begin position="301"/>
        <end position="382"/>
    </location>
</feature>
<sequence>MEAVFKESIMWHICFYLLYEGLQITEGSVQFASIGESIGMICPYKNVYSWQKLDTQDILASCENGMNEINSSISYRISVSNDCEKLKINEFTAEEVGLYRCYVFGERTSNRHKYDFNITIRTLKIVEAKNSSIIKRKEGENITLTCLMEGQQADTILFLKSADVLLASNRSRYVIHCFRAQREDDMKQFICSANSNNGSYLLEVKVQLRLIFRPRVSVVSLPSPSTITKGGTIKLLCEENGENNDHTNSFSWSHDGQLLPNNTNFLLFENADPVVAGEYICLARNIAGEDCDFLEIIVTYPPVVQNETVVFGTNSWPRTLECKVLGVPDNYTFSKWLHYTYSNQQIRILDGLGNGTLILPNNERAKLMYEDTGIYICNVTNNIPDEGAHKWQTGKIKVIVAGRPVLANPQKNINIRYLNETSRISIFTLSSTRYPIATWLDKNGYVLKTESCTSSEIETEFHEKDFQKYAVKVRNDQGESLFQISLIPARKPEIPRSVQVIALKFKIIVKWHAGNNYGFSQAFCIEYRKSFDLEWSMVTAESNTSVTIDGLQKDTVTNILVIHSYSWEIGVITSAAGVVFLICVYGIKALAKRLCLNISLHRNDISQDNGITQVTHEHQYDEIDHVDSVHYNPSNVNGRPEVLLNNNPFETLLSSNNDSHIASIATDNDETAYYNNDINLRGRDSNIFRADNVSMRSSSDDSYLVPCRKYINIEIGVADKHNEQMGEQ</sequence>
<dbReference type="AlphaFoldDB" id="A0A6J8ETY0"/>
<evidence type="ECO:0000256" key="2">
    <source>
        <dbReference type="ARBA" id="ARBA00023136"/>
    </source>
</evidence>
<dbReference type="InterPro" id="IPR051275">
    <property type="entry name" value="Cell_adhesion_signaling"/>
</dbReference>
<evidence type="ECO:0000259" key="7">
    <source>
        <dbReference type="PROSITE" id="PS50835"/>
    </source>
</evidence>
<keyword evidence="4" id="KW-0325">Glycoprotein</keyword>
<evidence type="ECO:0000256" key="3">
    <source>
        <dbReference type="ARBA" id="ARBA00023157"/>
    </source>
</evidence>
<keyword evidence="9" id="KW-1185">Reference proteome</keyword>
<keyword evidence="2 6" id="KW-0472">Membrane</keyword>
<dbReference type="EMBL" id="CACVKT020009960">
    <property type="protein sequence ID" value="CAC5424089.1"/>
    <property type="molecule type" value="Genomic_DNA"/>
</dbReference>
<keyword evidence="6" id="KW-0812">Transmembrane</keyword>
<keyword evidence="5" id="KW-0393">Immunoglobulin domain</keyword>
<dbReference type="SMART" id="SM00408">
    <property type="entry name" value="IGc2"/>
    <property type="match status" value="2"/>
</dbReference>
<gene>
    <name evidence="8" type="ORF">MCOR_56027</name>
</gene>
<dbReference type="PANTHER" id="PTHR11640">
    <property type="entry name" value="NEPHRIN"/>
    <property type="match status" value="1"/>
</dbReference>
<protein>
    <submittedName>
        <fullName evidence="8">HMCN</fullName>
    </submittedName>
</protein>
<evidence type="ECO:0000256" key="1">
    <source>
        <dbReference type="ARBA" id="ARBA00004479"/>
    </source>
</evidence>
<dbReference type="InterPro" id="IPR036116">
    <property type="entry name" value="FN3_sf"/>
</dbReference>
<feature type="transmembrane region" description="Helical" evidence="6">
    <location>
        <begin position="565"/>
        <end position="587"/>
    </location>
</feature>
<dbReference type="InterPro" id="IPR036179">
    <property type="entry name" value="Ig-like_dom_sf"/>
</dbReference>
<evidence type="ECO:0000256" key="6">
    <source>
        <dbReference type="SAM" id="Phobius"/>
    </source>
</evidence>
<proteinExistence type="predicted"/>
<feature type="domain" description="Ig-like" evidence="7">
    <location>
        <begin position="214"/>
        <end position="299"/>
    </location>
</feature>
<dbReference type="SMART" id="SM00409">
    <property type="entry name" value="IG"/>
    <property type="match status" value="3"/>
</dbReference>
<dbReference type="InterPro" id="IPR007110">
    <property type="entry name" value="Ig-like_dom"/>
</dbReference>
<keyword evidence="6" id="KW-1133">Transmembrane helix</keyword>
<dbReference type="SUPFAM" id="SSF49265">
    <property type="entry name" value="Fibronectin type III"/>
    <property type="match status" value="1"/>
</dbReference>
<name>A0A6J8ETY0_MYTCO</name>
<dbReference type="Gene3D" id="2.60.40.10">
    <property type="entry name" value="Immunoglobulins"/>
    <property type="match status" value="4"/>
</dbReference>
<dbReference type="OrthoDB" id="6283450at2759"/>
<dbReference type="GO" id="GO:0050839">
    <property type="term" value="F:cell adhesion molecule binding"/>
    <property type="evidence" value="ECO:0007669"/>
    <property type="project" value="TreeGrafter"/>
</dbReference>
<dbReference type="InterPro" id="IPR003598">
    <property type="entry name" value="Ig_sub2"/>
</dbReference>
<dbReference type="PROSITE" id="PS50835">
    <property type="entry name" value="IG_LIKE"/>
    <property type="match status" value="2"/>
</dbReference>
<accession>A0A6J8ETY0</accession>
<dbReference type="GO" id="GO:0005886">
    <property type="term" value="C:plasma membrane"/>
    <property type="evidence" value="ECO:0007669"/>
    <property type="project" value="TreeGrafter"/>
</dbReference>
<dbReference type="CDD" id="cd00096">
    <property type="entry name" value="Ig"/>
    <property type="match status" value="1"/>
</dbReference>
<dbReference type="InterPro" id="IPR003599">
    <property type="entry name" value="Ig_sub"/>
</dbReference>
<reference evidence="8 9" key="1">
    <citation type="submission" date="2020-06" db="EMBL/GenBank/DDBJ databases">
        <authorList>
            <person name="Li R."/>
            <person name="Bekaert M."/>
        </authorList>
    </citation>
    <scope>NUCLEOTIDE SEQUENCE [LARGE SCALE GENOMIC DNA]</scope>
    <source>
        <strain evidence="9">wild</strain>
    </source>
</reference>
<evidence type="ECO:0000256" key="4">
    <source>
        <dbReference type="ARBA" id="ARBA00023180"/>
    </source>
</evidence>
<organism evidence="8 9">
    <name type="scientific">Mytilus coruscus</name>
    <name type="common">Sea mussel</name>
    <dbReference type="NCBI Taxonomy" id="42192"/>
    <lineage>
        <taxon>Eukaryota</taxon>
        <taxon>Metazoa</taxon>
        <taxon>Spiralia</taxon>
        <taxon>Lophotrochozoa</taxon>
        <taxon>Mollusca</taxon>
        <taxon>Bivalvia</taxon>
        <taxon>Autobranchia</taxon>
        <taxon>Pteriomorphia</taxon>
        <taxon>Mytilida</taxon>
        <taxon>Mytiloidea</taxon>
        <taxon>Mytilidae</taxon>
        <taxon>Mytilinae</taxon>
        <taxon>Mytilus</taxon>
    </lineage>
</organism>
<evidence type="ECO:0000256" key="5">
    <source>
        <dbReference type="ARBA" id="ARBA00023319"/>
    </source>
</evidence>
<evidence type="ECO:0000313" key="8">
    <source>
        <dbReference type="EMBL" id="CAC5424089.1"/>
    </source>
</evidence>
<evidence type="ECO:0000313" key="9">
    <source>
        <dbReference type="Proteomes" id="UP000507470"/>
    </source>
</evidence>
<dbReference type="GO" id="GO:0005911">
    <property type="term" value="C:cell-cell junction"/>
    <property type="evidence" value="ECO:0007669"/>
    <property type="project" value="TreeGrafter"/>
</dbReference>